<gene>
    <name evidence="4" type="ORF">BD36_03010</name>
</gene>
<evidence type="ECO:0000313" key="5">
    <source>
        <dbReference type="Proteomes" id="UP000260363"/>
    </source>
</evidence>
<protein>
    <recommendedName>
        <fullName evidence="6">Candidate inclusion membrane protein</fullName>
    </recommendedName>
</protein>
<keyword evidence="1" id="KW-0175">Coiled coil</keyword>
<keyword evidence="3" id="KW-1133">Transmembrane helix</keyword>
<feature type="compositionally biased region" description="Polar residues" evidence="2">
    <location>
        <begin position="407"/>
        <end position="416"/>
    </location>
</feature>
<evidence type="ECO:0000256" key="2">
    <source>
        <dbReference type="SAM" id="MobiDB-lite"/>
    </source>
</evidence>
<feature type="transmembrane region" description="Helical" evidence="3">
    <location>
        <begin position="268"/>
        <end position="287"/>
    </location>
</feature>
<evidence type="ECO:0000256" key="1">
    <source>
        <dbReference type="SAM" id="Coils"/>
    </source>
</evidence>
<name>A0A069ZTS0_CHLMR</name>
<proteinExistence type="predicted"/>
<dbReference type="KEGG" id="cmm:NC80_02820"/>
<feature type="transmembrane region" description="Helical" evidence="3">
    <location>
        <begin position="37"/>
        <end position="57"/>
    </location>
</feature>
<dbReference type="GeneID" id="1245920"/>
<dbReference type="RefSeq" id="WP_010230837.1">
    <property type="nucleotide sequence ID" value="NZ_CP007217.1"/>
</dbReference>
<feature type="transmembrane region" description="Helical" evidence="3">
    <location>
        <begin position="242"/>
        <end position="262"/>
    </location>
</feature>
<evidence type="ECO:0000256" key="3">
    <source>
        <dbReference type="SAM" id="Phobius"/>
    </source>
</evidence>
<organism evidence="4 5">
    <name type="scientific">Chlamydia muridarum</name>
    <dbReference type="NCBI Taxonomy" id="83560"/>
    <lineage>
        <taxon>Bacteria</taxon>
        <taxon>Pseudomonadati</taxon>
        <taxon>Chlamydiota</taxon>
        <taxon>Chlamydiia</taxon>
        <taxon>Chlamydiales</taxon>
        <taxon>Chlamydiaceae</taxon>
        <taxon>Chlamydia/Chlamydophila group</taxon>
        <taxon>Chlamydia</taxon>
    </lineage>
</organism>
<dbReference type="KEGG" id="cmg:NC81_02835"/>
<keyword evidence="3" id="KW-0812">Transmembrane</keyword>
<dbReference type="SMR" id="A0A069ZTS0"/>
<evidence type="ECO:0008006" key="6">
    <source>
        <dbReference type="Google" id="ProtNLM"/>
    </source>
</evidence>
<dbReference type="EMBL" id="CP007217">
    <property type="protein sequence ID" value="AJR10635.1"/>
    <property type="molecule type" value="Genomic_DNA"/>
</dbReference>
<evidence type="ECO:0000313" key="4">
    <source>
        <dbReference type="EMBL" id="AJR10635.1"/>
    </source>
</evidence>
<dbReference type="AlphaFoldDB" id="A0A069ZTS0"/>
<feature type="transmembrane region" description="Helical" evidence="3">
    <location>
        <begin position="63"/>
        <end position="87"/>
    </location>
</feature>
<dbReference type="PATRIC" id="fig|243161.6.peg.599"/>
<dbReference type="OMA" id="AMISENY"/>
<feature type="region of interest" description="Disordered" evidence="2">
    <location>
        <begin position="396"/>
        <end position="420"/>
    </location>
</feature>
<keyword evidence="3" id="KW-0472">Membrane</keyword>
<dbReference type="Proteomes" id="UP000260363">
    <property type="component" value="Chromosome"/>
</dbReference>
<reference evidence="4 5" key="1">
    <citation type="submission" date="2014-02" db="EMBL/GenBank/DDBJ databases">
        <authorList>
            <person name="Chen C."/>
            <person name="Conrad T.A."/>
            <person name="Zhou Z."/>
            <person name="Lai Z."/>
            <person name="Zhong G."/>
        </authorList>
    </citation>
    <scope>NUCLEOTIDE SEQUENCE [LARGE SCALE GENOMIC DNA]</scope>
    <source>
        <strain evidence="4 5">Nigg3-28</strain>
    </source>
</reference>
<dbReference type="KEGG" id="cmx:DNC_02840"/>
<sequence>MVYFKAGQPEHTPRTFPLQINRSFSDKHPKVAKALRITAIVLVSLSLIALVGCIAALSGGAVIPLAAIGGIAAVTGLLSSAIAIYSAKKALAHKKQKQLADSLPLDTGTEHVQYLTTNNFRGNNWDTLEKLVQQFSQLDLTVHPSEKELLKEVFGTEYKSINQTIESISNRFAKIRSLLYQREQLYKGEERYNRYLNTPLLRKNRILTQITSNMIRLLPRSGGVFSIKANTLSRTSHTLYTILKVSLSLGVIAAVASLVIFLPPSLPIIAALGLASLSLGIAAFLMARGIRYLLERSSINRKQLAEDIQKTIGPDVLNSMAYYQHQLLSHLHETLLDEAITTKWNQPIFLEHADLELKIGDLTKQYDILNSAFEQALRNDELLRAQLEKRAYRFGSSITDNDTDNDSGATESQQTDSENDGFQEILNKGIEAAKQRREKANQSGSNKEDMFSIWKPSKHLALEDLWRASEACTEEQLSILVDNCMSYKTLECQAALQKVRLQLQTAQRSLAALENRAENAYYESNLSMMDLARANQETYRLLNILSELQQLAQYVLDR</sequence>
<accession>A0A069ZTS0</accession>
<feature type="coiled-coil region" evidence="1">
    <location>
        <begin position="496"/>
        <end position="523"/>
    </location>
</feature>